<feature type="transmembrane region" description="Helical" evidence="1">
    <location>
        <begin position="69"/>
        <end position="89"/>
    </location>
</feature>
<sequence length="370" mass="43489">MKNSIKNKKIVFISMIFLLIQLVVNFNEYLYCVINIKFPKEEKTVLNFLKDNLDYQKHLKESKDIAIEFAKSTVLVSSLTITFFIWLHFGSTKIEKVVLCIIIPSIISSIRIINMSPIEIFNISSIFNIVSKSLGYAMTQLMLFKICPFLEPGLELFLDLQYLNQSNTFLENIDLSLEYDSVPLEVQDLIKRHNLNVEFYYGTYEEEFFTFVKGSINIIVLGPKDNYFDKNEIKGVMLHEIYHIIDSTVLKKKILKILSASFYFALKMYLIYRLKRTSTTSKQYIRYSIYCFNLFITVFYMLSLIEHYILQGNEEICDLFSKRLNGGKGLASWLLKYNLSDNVPLYHTYLFNLTYYQHPSVHTRLDYLSN</sequence>
<feature type="transmembrane region" description="Helical" evidence="1">
    <location>
        <begin position="96"/>
        <end position="114"/>
    </location>
</feature>
<accession>A0A9P6H291</accession>
<evidence type="ECO:0000313" key="2">
    <source>
        <dbReference type="EMBL" id="KAF9764049.1"/>
    </source>
</evidence>
<name>A0A9P6H291_9MICR</name>
<keyword evidence="1" id="KW-0812">Transmembrane</keyword>
<keyword evidence="3" id="KW-1185">Reference proteome</keyword>
<reference evidence="2 3" key="1">
    <citation type="journal article" date="2020" name="Genome Biol. Evol.">
        <title>Comparative genomics of strictly vertically transmitted, feminizing microsporidia endosymbionts of amphipod crustaceans.</title>
        <authorList>
            <person name="Cormier A."/>
            <person name="Chebbi M.A."/>
            <person name="Giraud I."/>
            <person name="Wattier R."/>
            <person name="Teixeira M."/>
            <person name="Gilbert C."/>
            <person name="Rigaud T."/>
            <person name="Cordaux R."/>
        </authorList>
    </citation>
    <scope>NUCLEOTIDE SEQUENCE [LARGE SCALE GENOMIC DNA]</scope>
    <source>
        <strain evidence="2 3">Ou3-Ou53</strain>
    </source>
</reference>
<feature type="transmembrane region" description="Helical" evidence="1">
    <location>
        <begin position="254"/>
        <end position="272"/>
    </location>
</feature>
<keyword evidence="1" id="KW-1133">Transmembrane helix</keyword>
<organism evidence="2 3">
    <name type="scientific">Nosema granulosis</name>
    <dbReference type="NCBI Taxonomy" id="83296"/>
    <lineage>
        <taxon>Eukaryota</taxon>
        <taxon>Fungi</taxon>
        <taxon>Fungi incertae sedis</taxon>
        <taxon>Microsporidia</taxon>
        <taxon>Nosematidae</taxon>
        <taxon>Nosema</taxon>
    </lineage>
</organism>
<feature type="transmembrane region" description="Helical" evidence="1">
    <location>
        <begin position="284"/>
        <end position="302"/>
    </location>
</feature>
<dbReference type="Proteomes" id="UP000740883">
    <property type="component" value="Unassembled WGS sequence"/>
</dbReference>
<evidence type="ECO:0008006" key="4">
    <source>
        <dbReference type="Google" id="ProtNLM"/>
    </source>
</evidence>
<comment type="caution">
    <text evidence="2">The sequence shown here is derived from an EMBL/GenBank/DDBJ whole genome shotgun (WGS) entry which is preliminary data.</text>
</comment>
<proteinExistence type="predicted"/>
<evidence type="ECO:0000313" key="3">
    <source>
        <dbReference type="Proteomes" id="UP000740883"/>
    </source>
</evidence>
<dbReference type="AlphaFoldDB" id="A0A9P6H291"/>
<evidence type="ECO:0000256" key="1">
    <source>
        <dbReference type="SAM" id="Phobius"/>
    </source>
</evidence>
<protein>
    <recommendedName>
        <fullName evidence="4">Peptidase M48 domain-containing protein</fullName>
    </recommendedName>
</protein>
<feature type="transmembrane region" description="Helical" evidence="1">
    <location>
        <begin position="12"/>
        <end position="31"/>
    </location>
</feature>
<gene>
    <name evidence="2" type="ORF">NGRA_0865</name>
</gene>
<dbReference type="OrthoDB" id="10574722at2759"/>
<dbReference type="EMBL" id="SBJO01000042">
    <property type="protein sequence ID" value="KAF9764049.1"/>
    <property type="molecule type" value="Genomic_DNA"/>
</dbReference>
<keyword evidence="1" id="KW-0472">Membrane</keyword>